<keyword evidence="14" id="KW-0443">Lipid metabolism</keyword>
<dbReference type="PANTHER" id="PTHR13693:SF3">
    <property type="entry name" value="LD36009P"/>
    <property type="match status" value="1"/>
</dbReference>
<dbReference type="InterPro" id="IPR004839">
    <property type="entry name" value="Aminotransferase_I/II_large"/>
</dbReference>
<dbReference type="GO" id="GO:0030170">
    <property type="term" value="F:pyridoxal phosphate binding"/>
    <property type="evidence" value="ECO:0007669"/>
    <property type="project" value="InterPro"/>
</dbReference>
<reference evidence="18" key="1">
    <citation type="submission" date="2021-06" db="EMBL/GenBank/DDBJ databases">
        <title>Candida auris outbreak in lebanese hospital.</title>
        <authorList>
            <person name="Finianos M."/>
        </authorList>
    </citation>
    <scope>NUCLEOTIDE SEQUENCE</scope>
    <source>
        <strain evidence="18">CA7LBN</strain>
    </source>
</reference>
<evidence type="ECO:0000256" key="2">
    <source>
        <dbReference type="ARBA" id="ARBA00004240"/>
    </source>
</evidence>
<evidence type="ECO:0000256" key="9">
    <source>
        <dbReference type="ARBA" id="ARBA00022692"/>
    </source>
</evidence>
<evidence type="ECO:0000256" key="3">
    <source>
        <dbReference type="ARBA" id="ARBA00004370"/>
    </source>
</evidence>
<dbReference type="InterPro" id="IPR004861">
    <property type="entry name" value="Siw14-like"/>
</dbReference>
<keyword evidence="9" id="KW-0812">Transmembrane</keyword>
<evidence type="ECO:0000256" key="15">
    <source>
        <dbReference type="ARBA" id="ARBA00023136"/>
    </source>
</evidence>
<evidence type="ECO:0000256" key="12">
    <source>
        <dbReference type="ARBA" id="ARBA00022919"/>
    </source>
</evidence>
<dbReference type="AlphaFoldDB" id="A0A8F3AH75"/>
<dbReference type="SUPFAM" id="SSF52799">
    <property type="entry name" value="(Phosphotyrosine protein) phosphatases II"/>
    <property type="match status" value="1"/>
</dbReference>
<dbReference type="GO" id="GO:0016020">
    <property type="term" value="C:membrane"/>
    <property type="evidence" value="ECO:0007669"/>
    <property type="project" value="UniProtKB-SubCell"/>
</dbReference>
<dbReference type="FunFam" id="3.40.640.10:FF:000047">
    <property type="entry name" value="serine palmitoyltransferase 2 isoform X1"/>
    <property type="match status" value="1"/>
</dbReference>
<name>A0A8F3AH75_CANAR</name>
<dbReference type="EC" id="2.3.1.50" evidence="7"/>
<keyword evidence="15" id="KW-0472">Membrane</keyword>
<evidence type="ECO:0000256" key="11">
    <source>
        <dbReference type="ARBA" id="ARBA00022898"/>
    </source>
</evidence>
<dbReference type="Pfam" id="PF00155">
    <property type="entry name" value="Aminotran_1_2"/>
    <property type="match status" value="1"/>
</dbReference>
<dbReference type="Gene3D" id="3.90.1150.10">
    <property type="entry name" value="Aspartate Aminotransferase, domain 1"/>
    <property type="match status" value="1"/>
</dbReference>
<keyword evidence="10" id="KW-0256">Endoplasmic reticulum</keyword>
<keyword evidence="8" id="KW-0808">Transferase</keyword>
<sequence>MSETIPDAPIDNRPDEVKADLEYGRLTSKDHLFVSKHPVGEPLPTPIDDEPPLVIHLATFVSYLILILIGHIRDFFGKIFKPEDYEDLVEKDGYAPWYDGFENFYVRRLKLRIDDCFARPIHGAPGRYVKCFERVRKGKKFIYTGESRECLNLSSYNYLGFAQSKGVCTDYANDILQKYGASSCGPRNAIGTTDLHRECESVIAEFVGKEDAIVVSQGYGTNASLFASLVDSSCLVISDSLNHASIRFGIRISGASVKVFEHNNMEDLEKLIRNQIAQGQPRTHRPWKKIIIAVEGLYSMEGNMVNLPRVIELKNKYKCYLFVDEAHSIGALGPHGRGVCDYFSVSPSQVDLLMGTLTKSFGATGGYVAADKWIIDKMRLTYFNNSFGEGVPPPVLGQIISSLQVINGTLSPGEGEERLRRIAFNSRYLRLGLKKLGFIVYGADDSPVIPLLLYLPAKMPALSRMLYNEKIAVVVVGYPATPIATARARLCVSSALTKEDLDYVLEKFSEVGDLLQLKYSSGIAGGSREPGVAPRMSIKEVLDTNPHLHRGGYPRQINFPFLSSLNLKTIISLTPEPITQDTDKALYEFATSGNINLVHLECAQSGKGKKRGVPMGYSTVLETLDYMIHSEHAPVYVHCLNGGQVTSLVIACLRKLQFWSSIAIFNEFINFTTSITLNDRSFVDGFRGEISVRSDSKCDWLWEGLSKGIVGSHPNIKVTEAGPVEASTSS</sequence>
<dbReference type="GO" id="GO:0005783">
    <property type="term" value="C:endoplasmic reticulum"/>
    <property type="evidence" value="ECO:0007669"/>
    <property type="project" value="UniProtKB-SubCell"/>
</dbReference>
<dbReference type="Gene3D" id="3.90.190.10">
    <property type="entry name" value="Protein tyrosine phosphatase superfamily"/>
    <property type="match status" value="1"/>
</dbReference>
<evidence type="ECO:0000256" key="4">
    <source>
        <dbReference type="ARBA" id="ARBA00004760"/>
    </source>
</evidence>
<evidence type="ECO:0000256" key="14">
    <source>
        <dbReference type="ARBA" id="ARBA00023098"/>
    </source>
</evidence>
<dbReference type="PANTHER" id="PTHR13693">
    <property type="entry name" value="CLASS II AMINOTRANSFERASE/8-AMINO-7-OXONONANOATE SYNTHASE"/>
    <property type="match status" value="1"/>
</dbReference>
<comment type="pathway">
    <text evidence="4">Lipid metabolism; sphingolipid metabolism.</text>
</comment>
<evidence type="ECO:0000256" key="6">
    <source>
        <dbReference type="ARBA" id="ARBA00008392"/>
    </source>
</evidence>
<feature type="domain" description="Aminotransferase class I/classII large" evidence="17">
    <location>
        <begin position="149"/>
        <end position="507"/>
    </location>
</feature>
<dbReference type="InterPro" id="IPR015424">
    <property type="entry name" value="PyrdxlP-dep_Trfase"/>
</dbReference>
<keyword evidence="12" id="KW-0746">Sphingolipid metabolism</keyword>
<evidence type="ECO:0000256" key="16">
    <source>
        <dbReference type="ARBA" id="ARBA00023315"/>
    </source>
</evidence>
<dbReference type="SUPFAM" id="SSF53383">
    <property type="entry name" value="PLP-dependent transferases"/>
    <property type="match status" value="1"/>
</dbReference>
<organism evidence="18">
    <name type="scientific">Candidozyma auris</name>
    <name type="common">Yeast</name>
    <name type="synonym">Candida auris</name>
    <dbReference type="NCBI Taxonomy" id="498019"/>
    <lineage>
        <taxon>Eukaryota</taxon>
        <taxon>Fungi</taxon>
        <taxon>Dikarya</taxon>
        <taxon>Ascomycota</taxon>
        <taxon>Saccharomycotina</taxon>
        <taxon>Pichiomycetes</taxon>
        <taxon>Metschnikowiaceae</taxon>
        <taxon>Candidozyma</taxon>
    </lineage>
</organism>
<evidence type="ECO:0000256" key="1">
    <source>
        <dbReference type="ARBA" id="ARBA00001933"/>
    </source>
</evidence>
<keyword evidence="13" id="KW-1133">Transmembrane helix</keyword>
<dbReference type="GO" id="GO:0017059">
    <property type="term" value="C:serine palmitoyltransferase complex"/>
    <property type="evidence" value="ECO:0007669"/>
    <property type="project" value="TreeGrafter"/>
</dbReference>
<evidence type="ECO:0000313" key="18">
    <source>
        <dbReference type="EMBL" id="QWW24509.1"/>
    </source>
</evidence>
<dbReference type="Proteomes" id="UP000825438">
    <property type="component" value="Chromosome IV"/>
</dbReference>
<dbReference type="InterPro" id="IPR029021">
    <property type="entry name" value="Prot-tyrosine_phosphatase-like"/>
</dbReference>
<comment type="cofactor">
    <cofactor evidence="1">
        <name>pyridoxal 5'-phosphate</name>
        <dbReference type="ChEBI" id="CHEBI:597326"/>
    </cofactor>
</comment>
<evidence type="ECO:0000256" key="5">
    <source>
        <dbReference type="ARBA" id="ARBA00004991"/>
    </source>
</evidence>
<dbReference type="InterPro" id="IPR015422">
    <property type="entry name" value="PyrdxlP-dep_Trfase_small"/>
</dbReference>
<keyword evidence="11" id="KW-0663">Pyridoxal phosphate</keyword>
<dbReference type="GO" id="GO:0004758">
    <property type="term" value="F:serine C-palmitoyltransferase activity"/>
    <property type="evidence" value="ECO:0007669"/>
    <property type="project" value="UniProtKB-EC"/>
</dbReference>
<proteinExistence type="inferred from homology"/>
<comment type="subcellular location">
    <subcellularLocation>
        <location evidence="2">Endoplasmic reticulum</location>
    </subcellularLocation>
    <subcellularLocation>
        <location evidence="3">Membrane</location>
    </subcellularLocation>
</comment>
<keyword evidence="16" id="KW-0012">Acyltransferase</keyword>
<evidence type="ECO:0000256" key="8">
    <source>
        <dbReference type="ARBA" id="ARBA00022679"/>
    </source>
</evidence>
<evidence type="ECO:0000256" key="13">
    <source>
        <dbReference type="ARBA" id="ARBA00022989"/>
    </source>
</evidence>
<dbReference type="Gene3D" id="3.40.640.10">
    <property type="entry name" value="Type I PLP-dependent aspartate aminotransferase-like (Major domain)"/>
    <property type="match status" value="1"/>
</dbReference>
<dbReference type="GO" id="GO:0046512">
    <property type="term" value="P:sphingosine biosynthetic process"/>
    <property type="evidence" value="ECO:0007669"/>
    <property type="project" value="TreeGrafter"/>
</dbReference>
<gene>
    <name evidence="18" type="ORF">CA7LBN_003366</name>
</gene>
<dbReference type="GO" id="GO:0046513">
    <property type="term" value="P:ceramide biosynthetic process"/>
    <property type="evidence" value="ECO:0007669"/>
    <property type="project" value="TreeGrafter"/>
</dbReference>
<dbReference type="Pfam" id="PF03162">
    <property type="entry name" value="Y_phosphatase2"/>
    <property type="match status" value="1"/>
</dbReference>
<dbReference type="InterPro" id="IPR015421">
    <property type="entry name" value="PyrdxlP-dep_Trfase_major"/>
</dbReference>
<evidence type="ECO:0000256" key="7">
    <source>
        <dbReference type="ARBA" id="ARBA00013220"/>
    </source>
</evidence>
<comment type="similarity">
    <text evidence="6">Belongs to the class-II pyridoxal-phosphate-dependent aminotransferase family.</text>
</comment>
<evidence type="ECO:0000256" key="10">
    <source>
        <dbReference type="ARBA" id="ARBA00022824"/>
    </source>
</evidence>
<comment type="pathway">
    <text evidence="5">Sphingolipid metabolism.</text>
</comment>
<dbReference type="CDD" id="cd06454">
    <property type="entry name" value="KBL_like"/>
    <property type="match status" value="1"/>
</dbReference>
<evidence type="ECO:0000259" key="17">
    <source>
        <dbReference type="Pfam" id="PF00155"/>
    </source>
</evidence>
<protein>
    <recommendedName>
        <fullName evidence="7">serine C-palmitoyltransferase</fullName>
        <ecNumber evidence="7">2.3.1.50</ecNumber>
    </recommendedName>
</protein>
<dbReference type="InterPro" id="IPR050087">
    <property type="entry name" value="AON_synthase_class-II"/>
</dbReference>
<dbReference type="EMBL" id="CP076752">
    <property type="protein sequence ID" value="QWW24509.1"/>
    <property type="molecule type" value="Genomic_DNA"/>
</dbReference>
<accession>A0A8F3AH75</accession>